<dbReference type="Proteomes" id="UP001596074">
    <property type="component" value="Unassembled WGS sequence"/>
</dbReference>
<evidence type="ECO:0000256" key="6">
    <source>
        <dbReference type="ARBA" id="ARBA00023014"/>
    </source>
</evidence>
<dbReference type="SUPFAM" id="SSF54862">
    <property type="entry name" value="4Fe-4S ferredoxins"/>
    <property type="match status" value="1"/>
</dbReference>
<evidence type="ECO:0000256" key="5">
    <source>
        <dbReference type="ARBA" id="ARBA00023004"/>
    </source>
</evidence>
<organism evidence="9 10">
    <name type="scientific">Actinomadura rugatobispora</name>
    <dbReference type="NCBI Taxonomy" id="1994"/>
    <lineage>
        <taxon>Bacteria</taxon>
        <taxon>Bacillati</taxon>
        <taxon>Actinomycetota</taxon>
        <taxon>Actinomycetes</taxon>
        <taxon>Streptosporangiales</taxon>
        <taxon>Thermomonosporaceae</taxon>
        <taxon>Actinomadura</taxon>
    </lineage>
</organism>
<keyword evidence="10" id="KW-1185">Reference proteome</keyword>
<comment type="cofactor">
    <cofactor evidence="1">
        <name>[3Fe-4S] cluster</name>
        <dbReference type="ChEBI" id="CHEBI:21137"/>
    </cofactor>
</comment>
<protein>
    <recommendedName>
        <fullName evidence="8">Ferredoxin</fullName>
    </recommendedName>
</protein>
<dbReference type="PRINTS" id="PR00352">
    <property type="entry name" value="3FE4SFRDOXIN"/>
</dbReference>
<dbReference type="Pfam" id="PF13370">
    <property type="entry name" value="Fer4_13"/>
    <property type="match status" value="1"/>
</dbReference>
<dbReference type="EMBL" id="JBHSON010000024">
    <property type="protein sequence ID" value="MFC5747757.1"/>
    <property type="molecule type" value="Genomic_DNA"/>
</dbReference>
<name>A0ABW0ZYJ2_9ACTN</name>
<keyword evidence="2 8" id="KW-0813">Transport</keyword>
<evidence type="ECO:0000313" key="10">
    <source>
        <dbReference type="Proteomes" id="UP001596074"/>
    </source>
</evidence>
<keyword evidence="7" id="KW-0003">3Fe-4S</keyword>
<evidence type="ECO:0000256" key="8">
    <source>
        <dbReference type="RuleBase" id="RU368020"/>
    </source>
</evidence>
<dbReference type="PANTHER" id="PTHR36923">
    <property type="entry name" value="FERREDOXIN"/>
    <property type="match status" value="1"/>
</dbReference>
<proteinExistence type="predicted"/>
<sequence>MTDPTVTVDRELCLGSGMCIVYAPETFAHDDEAKAVVVDPAADSLDALRTVVDACPTGAIRLTDHAPDTDGAEK</sequence>
<keyword evidence="4 8" id="KW-0249">Electron transport</keyword>
<accession>A0ABW0ZYJ2</accession>
<keyword evidence="3 8" id="KW-0479">Metal-binding</keyword>
<reference evidence="10" key="1">
    <citation type="journal article" date="2019" name="Int. J. Syst. Evol. Microbiol.">
        <title>The Global Catalogue of Microorganisms (GCM) 10K type strain sequencing project: providing services to taxonomists for standard genome sequencing and annotation.</title>
        <authorList>
            <consortium name="The Broad Institute Genomics Platform"/>
            <consortium name="The Broad Institute Genome Sequencing Center for Infectious Disease"/>
            <person name="Wu L."/>
            <person name="Ma J."/>
        </authorList>
    </citation>
    <scope>NUCLEOTIDE SEQUENCE [LARGE SCALE GENOMIC DNA]</scope>
    <source>
        <strain evidence="10">KCTC 42087</strain>
    </source>
</reference>
<dbReference type="PANTHER" id="PTHR36923:SF3">
    <property type="entry name" value="FERREDOXIN"/>
    <property type="match status" value="1"/>
</dbReference>
<keyword evidence="6 8" id="KW-0411">Iron-sulfur</keyword>
<evidence type="ECO:0000256" key="4">
    <source>
        <dbReference type="ARBA" id="ARBA00022982"/>
    </source>
</evidence>
<evidence type="ECO:0000256" key="1">
    <source>
        <dbReference type="ARBA" id="ARBA00001927"/>
    </source>
</evidence>
<dbReference type="InterPro" id="IPR001080">
    <property type="entry name" value="3Fe4S_ferredoxin"/>
</dbReference>
<evidence type="ECO:0000256" key="2">
    <source>
        <dbReference type="ARBA" id="ARBA00022448"/>
    </source>
</evidence>
<evidence type="ECO:0000256" key="3">
    <source>
        <dbReference type="ARBA" id="ARBA00022723"/>
    </source>
</evidence>
<dbReference type="RefSeq" id="WP_378283376.1">
    <property type="nucleotide sequence ID" value="NZ_JBHSON010000024.1"/>
</dbReference>
<keyword evidence="5 8" id="KW-0408">Iron</keyword>
<comment type="function">
    <text evidence="8">Ferredoxins are iron-sulfur proteins that transfer electrons in a wide variety of metabolic reactions.</text>
</comment>
<comment type="caution">
    <text evidence="9">The sequence shown here is derived from an EMBL/GenBank/DDBJ whole genome shotgun (WGS) entry which is preliminary data.</text>
</comment>
<evidence type="ECO:0000313" key="9">
    <source>
        <dbReference type="EMBL" id="MFC5747757.1"/>
    </source>
</evidence>
<gene>
    <name evidence="9" type="ORF">ACFPZN_19185</name>
</gene>
<dbReference type="InterPro" id="IPR051269">
    <property type="entry name" value="Fe-S_cluster_ET"/>
</dbReference>
<dbReference type="Gene3D" id="3.30.70.20">
    <property type="match status" value="1"/>
</dbReference>
<evidence type="ECO:0000256" key="7">
    <source>
        <dbReference type="ARBA" id="ARBA00023291"/>
    </source>
</evidence>